<organism evidence="5 6">
    <name type="scientific">Perkinsus chesapeaki</name>
    <name type="common">Clam parasite</name>
    <name type="synonym">Perkinsus andrewsi</name>
    <dbReference type="NCBI Taxonomy" id="330153"/>
    <lineage>
        <taxon>Eukaryota</taxon>
        <taxon>Sar</taxon>
        <taxon>Alveolata</taxon>
        <taxon>Perkinsozoa</taxon>
        <taxon>Perkinsea</taxon>
        <taxon>Perkinsida</taxon>
        <taxon>Perkinsidae</taxon>
        <taxon>Perkinsus</taxon>
    </lineage>
</organism>
<evidence type="ECO:0000313" key="6">
    <source>
        <dbReference type="Proteomes" id="UP000591131"/>
    </source>
</evidence>
<proteinExistence type="inferred from homology"/>
<dbReference type="GO" id="GO:0016740">
    <property type="term" value="F:transferase activity"/>
    <property type="evidence" value="ECO:0007669"/>
    <property type="project" value="UniProtKB-KW"/>
</dbReference>
<keyword evidence="6" id="KW-1185">Reference proteome</keyword>
<protein>
    <submittedName>
        <fullName evidence="5">Protein O-glucosyltransferase 3</fullName>
    </submittedName>
</protein>
<comment type="similarity">
    <text evidence="1">Belongs to the glycosyltransferase 90 family.</text>
</comment>
<feature type="chain" id="PRO_5029476796" evidence="3">
    <location>
        <begin position="20"/>
        <end position="720"/>
    </location>
</feature>
<evidence type="ECO:0000259" key="4">
    <source>
        <dbReference type="SMART" id="SM00672"/>
    </source>
</evidence>
<accession>A0A7J6MKC2</accession>
<dbReference type="Proteomes" id="UP000591131">
    <property type="component" value="Unassembled WGS sequence"/>
</dbReference>
<keyword evidence="3" id="KW-0732">Signal</keyword>
<reference evidence="5 6" key="1">
    <citation type="submission" date="2020-04" db="EMBL/GenBank/DDBJ databases">
        <title>Perkinsus chesapeaki whole genome sequence.</title>
        <authorList>
            <person name="Bogema D.R."/>
        </authorList>
    </citation>
    <scope>NUCLEOTIDE SEQUENCE [LARGE SCALE GENOMIC DNA]</scope>
    <source>
        <strain evidence="5">ATCC PRA-425</strain>
    </source>
</reference>
<keyword evidence="2 5" id="KW-0808">Transferase</keyword>
<dbReference type="OrthoDB" id="541052at2759"/>
<dbReference type="AlphaFoldDB" id="A0A7J6MKC2"/>
<dbReference type="PANTHER" id="PTHR12203">
    <property type="entry name" value="KDEL LYS-ASP-GLU-LEU CONTAINING - RELATED"/>
    <property type="match status" value="1"/>
</dbReference>
<dbReference type="InterPro" id="IPR051091">
    <property type="entry name" value="O-Glucosyltr/Glycosyltrsf_90"/>
</dbReference>
<evidence type="ECO:0000256" key="3">
    <source>
        <dbReference type="SAM" id="SignalP"/>
    </source>
</evidence>
<dbReference type="SMART" id="SM00672">
    <property type="entry name" value="CAP10"/>
    <property type="match status" value="1"/>
</dbReference>
<dbReference type="PANTHER" id="PTHR12203:SF35">
    <property type="entry name" value="PROTEIN O-GLUCOSYLTRANSFERASE 1"/>
    <property type="match status" value="1"/>
</dbReference>
<dbReference type="Pfam" id="PF05686">
    <property type="entry name" value="Glyco_transf_90"/>
    <property type="match status" value="1"/>
</dbReference>
<feature type="domain" description="Glycosyl transferase CAP10" evidence="4">
    <location>
        <begin position="409"/>
        <end position="676"/>
    </location>
</feature>
<name>A0A7J6MKC2_PERCH</name>
<evidence type="ECO:0000256" key="2">
    <source>
        <dbReference type="ARBA" id="ARBA00022679"/>
    </source>
</evidence>
<gene>
    <name evidence="5" type="primary">KDELC2</name>
    <name evidence="5" type="ORF">FOL47_001117</name>
</gene>
<dbReference type="InterPro" id="IPR006598">
    <property type="entry name" value="CAP10"/>
</dbReference>
<dbReference type="EMBL" id="JAAPAO010000125">
    <property type="protein sequence ID" value="KAF4671896.1"/>
    <property type="molecule type" value="Genomic_DNA"/>
</dbReference>
<comment type="caution">
    <text evidence="5">The sequence shown here is derived from an EMBL/GenBank/DDBJ whole genome shotgun (WGS) entry which is preliminary data.</text>
</comment>
<evidence type="ECO:0000256" key="1">
    <source>
        <dbReference type="ARBA" id="ARBA00010118"/>
    </source>
</evidence>
<sequence>MTPAISLIILLFANPTVTAWSPGSSALSCEEGAQEWTSLRKALYRLYFTEGGAESSREVVALTEELAEYAGKRWTSSSPAATHWQNNSIGSCPLGYVTARLTLAHLTEADREEIMELVAFIDNYDTPDIVSSGWPFYRAVRELRTRFPETYGSAPNTTECHSGVAPVFESYLESAFIRRSHVGSSTIAAVSGFLLGVSVADREELACGYLISAAYLALAVDRFPTFDHQVPELIHLAFDSRTSMSSSQFLTDRSVEAELLLYMLGEAEHSYFTFLLYSNALYTPSDPSTREAEAYARHMVSDEGNDRPNSLWGAGDCLVDFATTPTGQCNPYAPIAHTLKTWRTKGITRNEVQMALKQRADQKTILVTVKDNVLYFTVPVHSHYFGQVTVHEELLCLVSHFLKLLSRTSLPDFELALNHGDLPQIRKSFNKPPFHHFNDREASLPVPLFSIATSDDFWDILFPNVCRPKLVNMSQSSSDEPAWNERIPKAIWRGTDRGAVNWFTGFDLDGLHSSRSLRQTVKQSGSKELTDIEFLEDDLTDSSVAASDPNFIPMDQASRQWKYMLDIPGNGYSGSLKQKLTSSALVLPVRLEKTEESRSLYEHFYAGLKDKEHVLLVTCDDSDCDTDEQVKLAEIHGIEAREASTTANKFMDKFNSFSFCYTWRLIQLYAEMLQYDIGNVPRNTDPNIKVHRYEPQHVPTRVEELKWQNSCLQDMYISSV</sequence>
<feature type="signal peptide" evidence="3">
    <location>
        <begin position="1"/>
        <end position="19"/>
    </location>
</feature>
<evidence type="ECO:0000313" key="5">
    <source>
        <dbReference type="EMBL" id="KAF4671896.1"/>
    </source>
</evidence>